<protein>
    <submittedName>
        <fullName evidence="2">Uncharacterized protein</fullName>
    </submittedName>
</protein>
<sequence length="54" mass="6564">MEEGKEEELSLLREYLDECIKKNEWKEDLRSRKGDCKSRPEENDLPKYGLYKEI</sequence>
<dbReference type="EMBL" id="CP045906">
    <property type="protein sequence ID" value="QQP34534.1"/>
    <property type="molecule type" value="Genomic_DNA"/>
</dbReference>
<name>A0A7T8GMI4_CALRO</name>
<accession>A0A7T8GMI4</accession>
<dbReference type="AlphaFoldDB" id="A0A7T8GMI4"/>
<organism evidence="2 3">
    <name type="scientific">Caligus rogercresseyi</name>
    <name type="common">Sea louse</name>
    <dbReference type="NCBI Taxonomy" id="217165"/>
    <lineage>
        <taxon>Eukaryota</taxon>
        <taxon>Metazoa</taxon>
        <taxon>Ecdysozoa</taxon>
        <taxon>Arthropoda</taxon>
        <taxon>Crustacea</taxon>
        <taxon>Multicrustacea</taxon>
        <taxon>Hexanauplia</taxon>
        <taxon>Copepoda</taxon>
        <taxon>Siphonostomatoida</taxon>
        <taxon>Caligidae</taxon>
        <taxon>Caligus</taxon>
    </lineage>
</organism>
<evidence type="ECO:0000256" key="1">
    <source>
        <dbReference type="SAM" id="MobiDB-lite"/>
    </source>
</evidence>
<feature type="non-terminal residue" evidence="2">
    <location>
        <position position="54"/>
    </location>
</feature>
<evidence type="ECO:0000313" key="3">
    <source>
        <dbReference type="Proteomes" id="UP000595437"/>
    </source>
</evidence>
<dbReference type="Proteomes" id="UP000595437">
    <property type="component" value="Chromosome 17"/>
</dbReference>
<gene>
    <name evidence="2" type="ORF">FKW44_022440</name>
</gene>
<evidence type="ECO:0000313" key="2">
    <source>
        <dbReference type="EMBL" id="QQP34534.1"/>
    </source>
</evidence>
<reference evidence="3" key="1">
    <citation type="submission" date="2021-01" db="EMBL/GenBank/DDBJ databases">
        <title>Caligus Genome Assembly.</title>
        <authorList>
            <person name="Gallardo-Escarate C."/>
        </authorList>
    </citation>
    <scope>NUCLEOTIDE SEQUENCE [LARGE SCALE GENOMIC DNA]</scope>
</reference>
<proteinExistence type="predicted"/>
<keyword evidence="3" id="KW-1185">Reference proteome</keyword>
<feature type="region of interest" description="Disordered" evidence="1">
    <location>
        <begin position="31"/>
        <end position="54"/>
    </location>
</feature>